<feature type="compositionally biased region" description="Polar residues" evidence="1">
    <location>
        <begin position="851"/>
        <end position="865"/>
    </location>
</feature>
<protein>
    <submittedName>
        <fullName evidence="2">Uncharacterized protein</fullName>
    </submittedName>
</protein>
<feature type="region of interest" description="Disordered" evidence="1">
    <location>
        <begin position="777"/>
        <end position="823"/>
    </location>
</feature>
<comment type="caution">
    <text evidence="2">The sequence shown here is derived from an EMBL/GenBank/DDBJ whole genome shotgun (WGS) entry which is preliminary data.</text>
</comment>
<evidence type="ECO:0000313" key="3">
    <source>
        <dbReference type="Proteomes" id="UP000481861"/>
    </source>
</evidence>
<feature type="compositionally biased region" description="Polar residues" evidence="1">
    <location>
        <begin position="807"/>
        <end position="823"/>
    </location>
</feature>
<dbReference type="AlphaFoldDB" id="A0A7C8MG10"/>
<feature type="compositionally biased region" description="Polar residues" evidence="1">
    <location>
        <begin position="699"/>
        <end position="710"/>
    </location>
</feature>
<name>A0A7C8MG10_9PLEO</name>
<evidence type="ECO:0000313" key="2">
    <source>
        <dbReference type="EMBL" id="KAF2866205.1"/>
    </source>
</evidence>
<gene>
    <name evidence="2" type="ORF">BDV95DRAFT_649757</name>
</gene>
<keyword evidence="3" id="KW-1185">Reference proteome</keyword>
<feature type="compositionally biased region" description="Polar residues" evidence="1">
    <location>
        <begin position="777"/>
        <end position="793"/>
    </location>
</feature>
<dbReference type="EMBL" id="JAADJZ010000029">
    <property type="protein sequence ID" value="KAF2866205.1"/>
    <property type="molecule type" value="Genomic_DNA"/>
</dbReference>
<sequence>MHRRDGIRRTFGLTLRQFKPQYREDARTILIQVFHPSTKRLLGYLRFRYDKNDEGELEATNFGASLQQYNLSIGGTTKAGDQGQSGEFGEGLKLAALIFRRHPNNFTFRIESSSFKWNFIFNQDLKLVCQFTRIESNKFEKEKKLAKNKPRTTVHHAWEDVSVFIGTPRTGLASTGDRGKSNKIPLAEFRQWLGVTIDIRPPRLIMTDAGDLIMDKPHQGILYLRGLQLPGGSGSGKPYRYSYNFLEGKTNRERDVMRSATSEARQVTAIWAAAIKDDGKGDSNLISAYTDLLLGSINKYADVLLDSEDIPLSLDTATRIWAHMCSDRDGQGKVFYYCPGNGKDESHIIRHILKLRPIPIERTLWMLFRKLNLCRTPEEEQQYRFSQARIVEVPDEEFAQNVSWMLQCCIHAHPATQFIGFELVDGKNFETDAFYVKPTWKLNSRWFTYEGAHLDAYCQEARPDETRPFSCDHTVLWLWEYMIAGLIAQGEHPRITKAENWLKTMARTRLLQMPRSIKCTRTGRKGQLSVSWVSVDSQQNKDKPIKIVLHSDQCASHQWPSLKVTFLFSPRTEEEGISCDCPAQFSHVSSSGVTFDKLDPTKEYIPSVSRDLEGSFFGKRPNGIRPLSEDLIKLESTDDSISNGVNAPSSDPIDEDEMELVIDNIDDLSESASLYEDPQRNGSWSSSIVGPSITPGSALQSSLRSFSPSPTARPGFSMNRSHIISHPAEETYILGKRIEHGALDWGGSFPGSHNFYRTLNQPNEEVFIAKPKDDIINSSQKRSLNRSTTSKPGKQSRLGEGRAVDQVQASEPRGSSSNTPRRFQDMMQRQRTLGPSANDYFGIGLPSFESLITPTSRRTGTSSKTPAPKSGVTYRY</sequence>
<feature type="region of interest" description="Disordered" evidence="1">
    <location>
        <begin position="699"/>
        <end position="720"/>
    </location>
</feature>
<reference evidence="2 3" key="1">
    <citation type="submission" date="2020-01" db="EMBL/GenBank/DDBJ databases">
        <authorList>
            <consortium name="DOE Joint Genome Institute"/>
            <person name="Haridas S."/>
            <person name="Albert R."/>
            <person name="Binder M."/>
            <person name="Bloem J."/>
            <person name="Labutti K."/>
            <person name="Salamov A."/>
            <person name="Andreopoulos B."/>
            <person name="Baker S.E."/>
            <person name="Barry K."/>
            <person name="Bills G."/>
            <person name="Bluhm B.H."/>
            <person name="Cannon C."/>
            <person name="Castanera R."/>
            <person name="Culley D.E."/>
            <person name="Daum C."/>
            <person name="Ezra D."/>
            <person name="Gonzalez J.B."/>
            <person name="Henrissat B."/>
            <person name="Kuo A."/>
            <person name="Liang C."/>
            <person name="Lipzen A."/>
            <person name="Lutzoni F."/>
            <person name="Magnuson J."/>
            <person name="Mondo S."/>
            <person name="Nolan M."/>
            <person name="Ohm R."/>
            <person name="Pangilinan J."/>
            <person name="Park H.-J.H."/>
            <person name="Ramirez L."/>
            <person name="Alfaro M."/>
            <person name="Sun H."/>
            <person name="Tritt A."/>
            <person name="Yoshinaga Y."/>
            <person name="Zwiers L.-H.L."/>
            <person name="Turgeon B.G."/>
            <person name="Goodwin S.B."/>
            <person name="Spatafora J.W."/>
            <person name="Crous P.W."/>
            <person name="Grigoriev I.V."/>
        </authorList>
    </citation>
    <scope>NUCLEOTIDE SEQUENCE [LARGE SCALE GENOMIC DNA]</scope>
    <source>
        <strain evidence="2 3">CBS 611.86</strain>
    </source>
</reference>
<proteinExistence type="predicted"/>
<dbReference type="OrthoDB" id="3796530at2759"/>
<dbReference type="Proteomes" id="UP000481861">
    <property type="component" value="Unassembled WGS sequence"/>
</dbReference>
<evidence type="ECO:0000256" key="1">
    <source>
        <dbReference type="SAM" id="MobiDB-lite"/>
    </source>
</evidence>
<accession>A0A7C8MG10</accession>
<feature type="region of interest" description="Disordered" evidence="1">
    <location>
        <begin position="851"/>
        <end position="876"/>
    </location>
</feature>
<organism evidence="2 3">
    <name type="scientific">Massariosphaeria phaeospora</name>
    <dbReference type="NCBI Taxonomy" id="100035"/>
    <lineage>
        <taxon>Eukaryota</taxon>
        <taxon>Fungi</taxon>
        <taxon>Dikarya</taxon>
        <taxon>Ascomycota</taxon>
        <taxon>Pezizomycotina</taxon>
        <taxon>Dothideomycetes</taxon>
        <taxon>Pleosporomycetidae</taxon>
        <taxon>Pleosporales</taxon>
        <taxon>Pleosporales incertae sedis</taxon>
        <taxon>Massariosphaeria</taxon>
    </lineage>
</organism>